<dbReference type="PANTHER" id="PTHR42932:SF1">
    <property type="entry name" value="GENERAL STRESS PROTEIN 20U"/>
    <property type="match status" value="1"/>
</dbReference>
<name>D0GIF2_9FUSO</name>
<evidence type="ECO:0000256" key="1">
    <source>
        <dbReference type="ARBA" id="ARBA00009497"/>
    </source>
</evidence>
<dbReference type="InterPro" id="IPR009078">
    <property type="entry name" value="Ferritin-like_SF"/>
</dbReference>
<dbReference type="AlphaFoldDB" id="D0GIF2"/>
<proteinExistence type="inferred from homology"/>
<evidence type="ECO:0000259" key="3">
    <source>
        <dbReference type="Pfam" id="PF00210"/>
    </source>
</evidence>
<dbReference type="Pfam" id="PF00210">
    <property type="entry name" value="Ferritin"/>
    <property type="match status" value="1"/>
</dbReference>
<dbReference type="GO" id="GO:0016722">
    <property type="term" value="F:oxidoreductase activity, acting on metal ions"/>
    <property type="evidence" value="ECO:0007669"/>
    <property type="project" value="InterPro"/>
</dbReference>
<dbReference type="SUPFAM" id="SSF47240">
    <property type="entry name" value="Ferritin-like"/>
    <property type="match status" value="1"/>
</dbReference>
<dbReference type="InterPro" id="IPR008331">
    <property type="entry name" value="Ferritin_DPS_dom"/>
</dbReference>
<reference evidence="4 5" key="1">
    <citation type="submission" date="2009-10" db="EMBL/GenBank/DDBJ databases">
        <authorList>
            <person name="Harkins D.M."/>
            <person name="Madupu R."/>
            <person name="Durkin A.S."/>
            <person name="Torralba M."/>
            <person name="Methe B."/>
            <person name="Sutton G.G."/>
            <person name="Strausberg R.L."/>
            <person name="Nelson K.E."/>
        </authorList>
    </citation>
    <scope>NUCLEOTIDE SEQUENCE [LARGE SCALE GENOMIC DNA]</scope>
    <source>
        <strain evidence="4 5">F0264</strain>
    </source>
</reference>
<comment type="similarity">
    <text evidence="1 2">Belongs to the Dps family.</text>
</comment>
<evidence type="ECO:0000313" key="4">
    <source>
        <dbReference type="EMBL" id="EEY36136.1"/>
    </source>
</evidence>
<organism evidence="4 5">
    <name type="scientific">Pseudoleptotrichia goodfellowii F0264</name>
    <dbReference type="NCBI Taxonomy" id="596323"/>
    <lineage>
        <taxon>Bacteria</taxon>
        <taxon>Fusobacteriati</taxon>
        <taxon>Fusobacteriota</taxon>
        <taxon>Fusobacteriia</taxon>
        <taxon>Fusobacteriales</taxon>
        <taxon>Leptotrichiaceae</taxon>
        <taxon>Pseudoleptotrichia</taxon>
    </lineage>
</organism>
<dbReference type="InterPro" id="IPR012347">
    <property type="entry name" value="Ferritin-like"/>
</dbReference>
<dbReference type="PANTHER" id="PTHR42932">
    <property type="entry name" value="GENERAL STRESS PROTEIN 20U"/>
    <property type="match status" value="1"/>
</dbReference>
<dbReference type="eggNOG" id="COG0783">
    <property type="taxonomic scope" value="Bacteria"/>
</dbReference>
<dbReference type="InterPro" id="IPR023188">
    <property type="entry name" value="DPS_DNA-bd_CS"/>
</dbReference>
<dbReference type="RefSeq" id="WP_006806243.1">
    <property type="nucleotide sequence ID" value="NZ_ADAD01000007.1"/>
</dbReference>
<comment type="caution">
    <text evidence="4">The sequence shown here is derived from an EMBL/GenBank/DDBJ whole genome shotgun (WGS) entry which is preliminary data.</text>
</comment>
<feature type="domain" description="Ferritin/DPS" evidence="3">
    <location>
        <begin position="6"/>
        <end position="145"/>
    </location>
</feature>
<protein>
    <submittedName>
        <fullName evidence="4">Ferritin-like protein</fullName>
    </submittedName>
</protein>
<dbReference type="GO" id="GO:0008199">
    <property type="term" value="F:ferric iron binding"/>
    <property type="evidence" value="ECO:0007669"/>
    <property type="project" value="InterPro"/>
</dbReference>
<evidence type="ECO:0000313" key="5">
    <source>
        <dbReference type="Proteomes" id="UP000004226"/>
    </source>
</evidence>
<accession>D0GIF2</accession>
<dbReference type="PRINTS" id="PR01346">
    <property type="entry name" value="HELNAPAPROT"/>
</dbReference>
<keyword evidence="5" id="KW-1185">Reference proteome</keyword>
<dbReference type="Proteomes" id="UP000004226">
    <property type="component" value="Unassembled WGS sequence"/>
</dbReference>
<dbReference type="CDD" id="cd01043">
    <property type="entry name" value="DPS"/>
    <property type="match status" value="1"/>
</dbReference>
<dbReference type="EMBL" id="ADAD01000007">
    <property type="protein sequence ID" value="EEY36136.1"/>
    <property type="molecule type" value="Genomic_DNA"/>
</dbReference>
<dbReference type="PIRSF" id="PIRSF005900">
    <property type="entry name" value="Dps"/>
    <property type="match status" value="1"/>
</dbReference>
<dbReference type="Gene3D" id="1.20.1260.10">
    <property type="match status" value="1"/>
</dbReference>
<sequence>MSKTSEKLNLYLVNLNVLYRKVQNYHWNVVGKGFFTIHAKLEEFYDKINEQVDDVAERILSIGARPYGTLKDYLELTTIKEAENKEISVHDVLISVKADFESMLTLVKEIKVTADDENDYGTSAMLDEYISEYEKNLWMLNAYLK</sequence>
<dbReference type="InterPro" id="IPR002177">
    <property type="entry name" value="DPS_DNA-bd"/>
</dbReference>
<evidence type="ECO:0000256" key="2">
    <source>
        <dbReference type="RuleBase" id="RU003875"/>
    </source>
</evidence>
<gene>
    <name evidence="4" type="primary">dps</name>
    <name evidence="4" type="ORF">HMPREF0554_1580</name>
</gene>
<dbReference type="PROSITE" id="PS00819">
    <property type="entry name" value="DPS_2"/>
    <property type="match status" value="1"/>
</dbReference>